<sequence length="418" mass="48215">MSDYLPQESRSLTKKMNAYLPQESRSLTKKMNAYLPPEVITLILLSLPVESAVKCTAVCKSWYALIKDPSFISTHLQRAASLQDGLLLLKFIEDSEAERYVYHLYRDNDAFEEYKQLFLPFKLSREPSIVGSCNGLICLARVEEDAWNIVLWNPSIHKHFFLPEPDLPAACEVYFFHTIGFGFDSVSNDYKVLLILSDGETEDFNDVWLFSLNRRSWKRLTEVSPINGASSIYIYHENGNKVFVNGVLHYGMFSRMIFAFDISTEKFFVINVPETLAQFENRMRVIKYEESIALVAWGNSPGHKELWVMKEYGVDSSWTKVLHLVDENEELNLGKVVQVFDVRKEGKLFFSVSRESRDHEHNCELAVLDLNCHQREHQMQQLKRLGGTNCYHYLFFGSYVESLVLLDKGEEHAVVGAV</sequence>
<dbReference type="SUPFAM" id="SSF50993">
    <property type="entry name" value="Peptidase/esterase 'gauge' domain"/>
    <property type="match status" value="1"/>
</dbReference>
<dbReference type="InterPro" id="IPR017451">
    <property type="entry name" value="F-box-assoc_interact_dom"/>
</dbReference>
<dbReference type="PROSITE" id="PS50181">
    <property type="entry name" value="FBOX"/>
    <property type="match status" value="1"/>
</dbReference>
<dbReference type="InterPro" id="IPR050796">
    <property type="entry name" value="SCF_F-box_component"/>
</dbReference>
<dbReference type="InterPro" id="IPR001810">
    <property type="entry name" value="F-box_dom"/>
</dbReference>
<dbReference type="AlphaFoldDB" id="A0A484L5Y9"/>
<dbReference type="PANTHER" id="PTHR31672">
    <property type="entry name" value="BNACNNG10540D PROTEIN"/>
    <property type="match status" value="1"/>
</dbReference>
<proteinExistence type="predicted"/>
<accession>A0A484L5Y9</accession>
<reference evidence="2 3" key="1">
    <citation type="submission" date="2018-04" db="EMBL/GenBank/DDBJ databases">
        <authorList>
            <person name="Vogel A."/>
        </authorList>
    </citation>
    <scope>NUCLEOTIDE SEQUENCE [LARGE SCALE GENOMIC DNA]</scope>
</reference>
<dbReference type="OrthoDB" id="610337at2759"/>
<dbReference type="InterPro" id="IPR013187">
    <property type="entry name" value="F-box-assoc_dom_typ3"/>
</dbReference>
<dbReference type="SUPFAM" id="SSF81383">
    <property type="entry name" value="F-box domain"/>
    <property type="match status" value="1"/>
</dbReference>
<dbReference type="Gene3D" id="1.20.1280.50">
    <property type="match status" value="1"/>
</dbReference>
<dbReference type="InterPro" id="IPR036047">
    <property type="entry name" value="F-box-like_dom_sf"/>
</dbReference>
<evidence type="ECO:0000313" key="3">
    <source>
        <dbReference type="Proteomes" id="UP000595140"/>
    </source>
</evidence>
<dbReference type="Pfam" id="PF08268">
    <property type="entry name" value="FBA_3"/>
    <property type="match status" value="1"/>
</dbReference>
<name>A0A484L5Y9_9ASTE</name>
<dbReference type="Pfam" id="PF12937">
    <property type="entry name" value="F-box-like"/>
    <property type="match status" value="1"/>
</dbReference>
<gene>
    <name evidence="2" type="ORF">CCAM_LOCUS13525</name>
</gene>
<dbReference type="CDD" id="cd22157">
    <property type="entry name" value="F-box_AtFBW1-like"/>
    <property type="match status" value="1"/>
</dbReference>
<protein>
    <recommendedName>
        <fullName evidence="1">F-box domain-containing protein</fullName>
    </recommendedName>
</protein>
<dbReference type="Proteomes" id="UP000595140">
    <property type="component" value="Unassembled WGS sequence"/>
</dbReference>
<dbReference type="SMART" id="SM00256">
    <property type="entry name" value="FBOX"/>
    <property type="match status" value="1"/>
</dbReference>
<keyword evidence="3" id="KW-1185">Reference proteome</keyword>
<organism evidence="2 3">
    <name type="scientific">Cuscuta campestris</name>
    <dbReference type="NCBI Taxonomy" id="132261"/>
    <lineage>
        <taxon>Eukaryota</taxon>
        <taxon>Viridiplantae</taxon>
        <taxon>Streptophyta</taxon>
        <taxon>Embryophyta</taxon>
        <taxon>Tracheophyta</taxon>
        <taxon>Spermatophyta</taxon>
        <taxon>Magnoliopsida</taxon>
        <taxon>eudicotyledons</taxon>
        <taxon>Gunneridae</taxon>
        <taxon>Pentapetalae</taxon>
        <taxon>asterids</taxon>
        <taxon>lamiids</taxon>
        <taxon>Solanales</taxon>
        <taxon>Convolvulaceae</taxon>
        <taxon>Cuscuteae</taxon>
        <taxon>Cuscuta</taxon>
        <taxon>Cuscuta subgen. Grammica</taxon>
        <taxon>Cuscuta sect. Cleistogrammica</taxon>
    </lineage>
</organism>
<evidence type="ECO:0000313" key="2">
    <source>
        <dbReference type="EMBL" id="VFQ71749.1"/>
    </source>
</evidence>
<dbReference type="PANTHER" id="PTHR31672:SF13">
    <property type="entry name" value="F-BOX PROTEIN CPR30-LIKE"/>
    <property type="match status" value="1"/>
</dbReference>
<feature type="domain" description="F-box" evidence="1">
    <location>
        <begin position="29"/>
        <end position="79"/>
    </location>
</feature>
<dbReference type="EMBL" id="OOIL02001079">
    <property type="protein sequence ID" value="VFQ71749.1"/>
    <property type="molecule type" value="Genomic_DNA"/>
</dbReference>
<evidence type="ECO:0000259" key="1">
    <source>
        <dbReference type="PROSITE" id="PS50181"/>
    </source>
</evidence>
<dbReference type="NCBIfam" id="TIGR01640">
    <property type="entry name" value="F_box_assoc_1"/>
    <property type="match status" value="1"/>
</dbReference>